<name>A0ABX2QBR4_9HYPH</name>
<feature type="domain" description="BioF2-like acetyltransferase" evidence="1">
    <location>
        <begin position="190"/>
        <end position="337"/>
    </location>
</feature>
<protein>
    <submittedName>
        <fullName evidence="2">GNAT family N-acetyltransferase</fullName>
    </submittedName>
</protein>
<proteinExistence type="predicted"/>
<accession>A0ABX2QBR4</accession>
<evidence type="ECO:0000313" key="2">
    <source>
        <dbReference type="EMBL" id="NVP54123.1"/>
    </source>
</evidence>
<keyword evidence="3" id="KW-1185">Reference proteome</keyword>
<evidence type="ECO:0000259" key="1">
    <source>
        <dbReference type="Pfam" id="PF13480"/>
    </source>
</evidence>
<dbReference type="InterPro" id="IPR016181">
    <property type="entry name" value="Acyl_CoA_acyltransferase"/>
</dbReference>
<gene>
    <name evidence="2" type="ORF">HV823_02525</name>
</gene>
<dbReference type="SUPFAM" id="SSF55729">
    <property type="entry name" value="Acyl-CoA N-acyltransferases (Nat)"/>
    <property type="match status" value="1"/>
</dbReference>
<evidence type="ECO:0000313" key="3">
    <source>
        <dbReference type="Proteomes" id="UP000659172"/>
    </source>
</evidence>
<organism evidence="2 3">
    <name type="scientific">Mycoplana rhizolycopersici</name>
    <dbReference type="NCBI Taxonomy" id="2746702"/>
    <lineage>
        <taxon>Bacteria</taxon>
        <taxon>Pseudomonadati</taxon>
        <taxon>Pseudomonadota</taxon>
        <taxon>Alphaproteobacteria</taxon>
        <taxon>Hyphomicrobiales</taxon>
        <taxon>Rhizobiaceae</taxon>
        <taxon>Mycoplana</taxon>
    </lineage>
</organism>
<comment type="caution">
    <text evidence="2">The sequence shown here is derived from an EMBL/GenBank/DDBJ whole genome shotgun (WGS) entry which is preliminary data.</text>
</comment>
<dbReference type="Pfam" id="PF13480">
    <property type="entry name" value="Acetyltransf_6"/>
    <property type="match status" value="1"/>
</dbReference>
<dbReference type="InterPro" id="IPR038740">
    <property type="entry name" value="BioF2-like_GNAT_dom"/>
</dbReference>
<dbReference type="Proteomes" id="UP000659172">
    <property type="component" value="Unassembled WGS sequence"/>
</dbReference>
<reference evidence="2 3" key="1">
    <citation type="submission" date="2020-06" db="EMBL/GenBank/DDBJ databases">
        <title>Rhizobium sp.nov. isolated from the tomato plant.</title>
        <authorList>
            <person name="Thin K.K."/>
            <person name="Zhang X."/>
            <person name="He S."/>
        </authorList>
    </citation>
    <scope>NUCLEOTIDE SEQUENCE [LARGE SCALE GENOMIC DNA]</scope>
    <source>
        <strain evidence="2 3">DBTS2</strain>
    </source>
</reference>
<dbReference type="EMBL" id="JABXYK010000002">
    <property type="protein sequence ID" value="NVP54123.1"/>
    <property type="molecule type" value="Genomic_DNA"/>
</dbReference>
<sequence>MERMDQTEPVCGALNVSVLTDRAAMEAIADDWRALEQRCEGGLSFFQGYMWCHSWAARFAGGAGGPRPFVATAWCAGRLIALWPLMQSGVAGALSRIEALGGTHTQYSNLLMDPDFAGLSETIADKLLAALVDRGDFDVALFEGVPDGSALATMMARANSVATVRNAASLLDLTGFASAEAYVAGLGKLQRRNRNRRRNHLARHGELRFSVVWPDDPAFAPTIQHALHLKRRWLTETGRLGLGLSQTGFGDFLAGLEGDRDSLSGACLSVLETGDRIAAVELGFLHGGHYYCYMGAFDWDLRDASPGKVQMEMTVCWLIDNGIATYDLLANPAGYKESWSNRTIGLSTYTIAPSWRGRFYARGWVATARPALKRGLEALAYRVRRLAALTQGLGCIVLLA</sequence>
<dbReference type="Gene3D" id="3.40.630.30">
    <property type="match status" value="1"/>
</dbReference>